<protein>
    <submittedName>
        <fullName evidence="1">Uncharacterized protein</fullName>
    </submittedName>
</protein>
<reference evidence="1 2" key="1">
    <citation type="submission" date="2019-06" db="EMBL/GenBank/DDBJ databases">
        <title>Description of Kitasatospora acidophila sp. nov. isolated from pine grove soil, and reclassification of Streptomyces novaecaesareae to Kitasatospora novaeceasareae comb. nov.</title>
        <authorList>
            <person name="Kim M.J."/>
        </authorList>
    </citation>
    <scope>NUCLEOTIDE SEQUENCE [LARGE SCALE GENOMIC DNA]</scope>
    <source>
        <strain evidence="1 2">MMS16-CNU292</strain>
    </source>
</reference>
<dbReference type="AlphaFoldDB" id="A0A540W9X6"/>
<organism evidence="1 2">
    <name type="scientific">Kitasatospora acidiphila</name>
    <dbReference type="NCBI Taxonomy" id="2567942"/>
    <lineage>
        <taxon>Bacteria</taxon>
        <taxon>Bacillati</taxon>
        <taxon>Actinomycetota</taxon>
        <taxon>Actinomycetes</taxon>
        <taxon>Kitasatosporales</taxon>
        <taxon>Streptomycetaceae</taxon>
        <taxon>Kitasatospora</taxon>
    </lineage>
</organism>
<dbReference type="Proteomes" id="UP000319103">
    <property type="component" value="Unassembled WGS sequence"/>
</dbReference>
<sequence length="60" mass="6607">MPRKFAFDHQTALTDLRSLGRALDARGTQDQAVPDIDATLAAMKQIHAEIMVNLAEAQRS</sequence>
<accession>A0A540W9X6</accession>
<gene>
    <name evidence="1" type="ORF">E6W39_30785</name>
</gene>
<proteinExistence type="predicted"/>
<evidence type="ECO:0000313" key="1">
    <source>
        <dbReference type="EMBL" id="TQF05816.1"/>
    </source>
</evidence>
<dbReference type="RefSeq" id="WP_141636270.1">
    <property type="nucleotide sequence ID" value="NZ_VIGB01000003.1"/>
</dbReference>
<comment type="caution">
    <text evidence="1">The sequence shown here is derived from an EMBL/GenBank/DDBJ whole genome shotgun (WGS) entry which is preliminary data.</text>
</comment>
<dbReference type="EMBL" id="VIGB01000003">
    <property type="protein sequence ID" value="TQF05816.1"/>
    <property type="molecule type" value="Genomic_DNA"/>
</dbReference>
<evidence type="ECO:0000313" key="2">
    <source>
        <dbReference type="Proteomes" id="UP000319103"/>
    </source>
</evidence>
<name>A0A540W9X6_9ACTN</name>
<keyword evidence="2" id="KW-1185">Reference proteome</keyword>